<evidence type="ECO:0000313" key="1">
    <source>
        <dbReference type="EMBL" id="MBM7642260.1"/>
    </source>
</evidence>
<reference evidence="1 2" key="1">
    <citation type="submission" date="2021-01" db="EMBL/GenBank/DDBJ databases">
        <title>Genomic Encyclopedia of Type Strains, Phase IV (KMG-IV): sequencing the most valuable type-strain genomes for metagenomic binning, comparative biology and taxonomic classification.</title>
        <authorList>
            <person name="Goeker M."/>
        </authorList>
    </citation>
    <scope>NUCLEOTIDE SEQUENCE [LARGE SCALE GENOMIC DNA]</scope>
    <source>
        <strain evidence="1 2">DSM 27382</strain>
    </source>
</reference>
<evidence type="ECO:0000313" key="2">
    <source>
        <dbReference type="Proteomes" id="UP000697472"/>
    </source>
</evidence>
<name>A0ABS2PQJ6_9STRE</name>
<sequence>MDLVTLFEQDPELMRIFRIIAELGLKDSWLAAGTLRNYVWNTLSNRKGLENASDLDVIFYDPTVTYEQTLALQEDLNHRYPDYKWEVKNQVYMHSHSPNTSSYLSSCDAVSKYPERCTAIAARLNAQGHLDLFLPYGSDDIEEFIVEATPHFAADKDRMSVYRERQAKKNWSKIWTQLDVRY</sequence>
<dbReference type="Pfam" id="PF06042">
    <property type="entry name" value="NTP_transf_6"/>
    <property type="match status" value="1"/>
</dbReference>
<dbReference type="PANTHER" id="PTHR39166:SF1">
    <property type="entry name" value="BLL1166 PROTEIN"/>
    <property type="match status" value="1"/>
</dbReference>
<proteinExistence type="predicted"/>
<accession>A0ABS2PQJ6</accession>
<evidence type="ECO:0008006" key="3">
    <source>
        <dbReference type="Google" id="ProtNLM"/>
    </source>
</evidence>
<gene>
    <name evidence="1" type="ORF">JOC28_000554</name>
</gene>
<keyword evidence="2" id="KW-1185">Reference proteome</keyword>
<dbReference type="RefSeq" id="WP_205009110.1">
    <property type="nucleotide sequence ID" value="NZ_JAFBEH010000007.1"/>
</dbReference>
<dbReference type="InterPro" id="IPR009267">
    <property type="entry name" value="NTP_transf_6"/>
</dbReference>
<dbReference type="EMBL" id="JAFBEH010000007">
    <property type="protein sequence ID" value="MBM7642260.1"/>
    <property type="molecule type" value="Genomic_DNA"/>
</dbReference>
<organism evidence="1 2">
    <name type="scientific">Streptococcus loxodontisalivarius</name>
    <dbReference type="NCBI Taxonomy" id="1349415"/>
    <lineage>
        <taxon>Bacteria</taxon>
        <taxon>Bacillati</taxon>
        <taxon>Bacillota</taxon>
        <taxon>Bacilli</taxon>
        <taxon>Lactobacillales</taxon>
        <taxon>Streptococcaceae</taxon>
        <taxon>Streptococcus</taxon>
    </lineage>
</organism>
<dbReference type="PANTHER" id="PTHR39166">
    <property type="entry name" value="BLL1166 PROTEIN"/>
    <property type="match status" value="1"/>
</dbReference>
<dbReference type="Proteomes" id="UP000697472">
    <property type="component" value="Unassembled WGS sequence"/>
</dbReference>
<protein>
    <recommendedName>
        <fullName evidence="3">Nucleotidyltransferase family protein</fullName>
    </recommendedName>
</protein>
<comment type="caution">
    <text evidence="1">The sequence shown here is derived from an EMBL/GenBank/DDBJ whole genome shotgun (WGS) entry which is preliminary data.</text>
</comment>